<name>A0ABY0FQB5_9PLEO</name>
<accession>A0ABY0FQB5</accession>
<keyword evidence="2" id="KW-1185">Reference proteome</keyword>
<protein>
    <submittedName>
        <fullName evidence="1">Uncharacterized protein</fullName>
    </submittedName>
</protein>
<evidence type="ECO:0000313" key="2">
    <source>
        <dbReference type="Proteomes" id="UP000293195"/>
    </source>
</evidence>
<reference evidence="2" key="1">
    <citation type="journal article" date="2019" name="bioRxiv">
        <title>Genomics, evolutionary history and diagnostics of the Alternaria alternata species group including apple and Asian pear pathotypes.</title>
        <authorList>
            <person name="Armitage A.D."/>
            <person name="Cockerton H.M."/>
            <person name="Sreenivasaprasad S."/>
            <person name="Woodhall J.W."/>
            <person name="Lane C.R."/>
            <person name="Harrison R.J."/>
            <person name="Clarkson J.P."/>
        </authorList>
    </citation>
    <scope>NUCLEOTIDE SEQUENCE [LARGE SCALE GENOMIC DNA]</scope>
    <source>
        <strain evidence="2">FERA 635</strain>
    </source>
</reference>
<dbReference type="EMBL" id="PDXF01000136">
    <property type="protein sequence ID" value="RYN86558.1"/>
    <property type="molecule type" value="Genomic_DNA"/>
</dbReference>
<proteinExistence type="predicted"/>
<sequence length="51" mass="5649">MAKRLWAVVSASACLQCRLTNEYNPGVAEKFQCMTCITSGFDPERLRLAPA</sequence>
<organism evidence="1 2">
    <name type="scientific">Alternaria tenuissima</name>
    <dbReference type="NCBI Taxonomy" id="119927"/>
    <lineage>
        <taxon>Eukaryota</taxon>
        <taxon>Fungi</taxon>
        <taxon>Dikarya</taxon>
        <taxon>Ascomycota</taxon>
        <taxon>Pezizomycotina</taxon>
        <taxon>Dothideomycetes</taxon>
        <taxon>Pleosporomycetidae</taxon>
        <taxon>Pleosporales</taxon>
        <taxon>Pleosporineae</taxon>
        <taxon>Pleosporaceae</taxon>
        <taxon>Alternaria</taxon>
        <taxon>Alternaria sect. Alternaria</taxon>
        <taxon>Alternaria alternata complex</taxon>
    </lineage>
</organism>
<comment type="caution">
    <text evidence="1">The sequence shown here is derived from an EMBL/GenBank/DDBJ whole genome shotgun (WGS) entry which is preliminary data.</text>
</comment>
<evidence type="ECO:0000313" key="1">
    <source>
        <dbReference type="EMBL" id="RYN86558.1"/>
    </source>
</evidence>
<dbReference type="Proteomes" id="UP000293195">
    <property type="component" value="Unassembled WGS sequence"/>
</dbReference>
<gene>
    <name evidence="1" type="ORF">AA0119_g12777</name>
</gene>